<dbReference type="Pfam" id="PF09836">
    <property type="entry name" value="DUF2063"/>
    <property type="match status" value="1"/>
</dbReference>
<evidence type="ECO:0000259" key="2">
    <source>
        <dbReference type="Pfam" id="PF22106"/>
    </source>
</evidence>
<dbReference type="Gene3D" id="3.90.930.50">
    <property type="match status" value="1"/>
</dbReference>
<dbReference type="InterPro" id="IPR018640">
    <property type="entry name" value="DUF2063"/>
</dbReference>
<protein>
    <submittedName>
        <fullName evidence="3">DUF2063 domain-containing protein</fullName>
    </submittedName>
</protein>
<evidence type="ECO:0000259" key="1">
    <source>
        <dbReference type="Pfam" id="PF09836"/>
    </source>
</evidence>
<reference evidence="3 4" key="1">
    <citation type="submission" date="2024-07" db="EMBL/GenBank/DDBJ databases">
        <title>Luteimonas salilacus sp. nov., isolated from the shore soil of Salt Lake in Tibet of China.</title>
        <authorList>
            <person name="Zhang X."/>
            <person name="Li A."/>
        </authorList>
    </citation>
    <scope>NUCLEOTIDE SEQUENCE [LARGE SCALE GENOMIC DNA]</scope>
    <source>
        <strain evidence="3 4">B3-2-R+30</strain>
    </source>
</reference>
<proteinExistence type="predicted"/>
<evidence type="ECO:0000313" key="3">
    <source>
        <dbReference type="EMBL" id="MEZ0473983.1"/>
    </source>
</evidence>
<dbReference type="EMBL" id="JBFWIC010000004">
    <property type="protein sequence ID" value="MEZ0473983.1"/>
    <property type="molecule type" value="Genomic_DNA"/>
</dbReference>
<dbReference type="Proteomes" id="UP001566331">
    <property type="component" value="Unassembled WGS sequence"/>
</dbReference>
<evidence type="ECO:0000313" key="4">
    <source>
        <dbReference type="Proteomes" id="UP001566331"/>
    </source>
</evidence>
<gene>
    <name evidence="3" type="ORF">AB6713_05040</name>
</gene>
<organism evidence="3 4">
    <name type="scientific">Luteimonas salinilitoris</name>
    <dbReference type="NCBI Taxonomy" id="3237697"/>
    <lineage>
        <taxon>Bacteria</taxon>
        <taxon>Pseudomonadati</taxon>
        <taxon>Pseudomonadota</taxon>
        <taxon>Gammaproteobacteria</taxon>
        <taxon>Lysobacterales</taxon>
        <taxon>Lysobacteraceae</taxon>
        <taxon>Luteimonas</taxon>
    </lineage>
</organism>
<dbReference type="InterPro" id="IPR054098">
    <property type="entry name" value="NGO1945-like_C"/>
</dbReference>
<accession>A0ABV4HMM6</accession>
<dbReference type="InterPro" id="IPR044922">
    <property type="entry name" value="DUF2063_N_sf"/>
</dbReference>
<dbReference type="Gene3D" id="1.10.150.690">
    <property type="entry name" value="DUF2063"/>
    <property type="match status" value="1"/>
</dbReference>
<dbReference type="RefSeq" id="WP_370562692.1">
    <property type="nucleotide sequence ID" value="NZ_JBFWIB010000002.1"/>
</dbReference>
<comment type="caution">
    <text evidence="3">The sequence shown here is derived from an EMBL/GenBank/DDBJ whole genome shotgun (WGS) entry which is preliminary data.</text>
</comment>
<name>A0ABV4HMM6_9GAMM</name>
<sequence length="265" mass="29739">MPDPSDTLRAQQFALARHLRDPERHPPPPGIEDRRLAVYRNLFHDNIRSLLSGNFPVIRRTLGEDGWRALVREFFARHRSRTPLFTEIGREFVRFLEDRAGDAVDDPPWLPELAHYEWVELALQIAGDEPPPHDTVDDADAAAGSRQALLDAVPVVSPLAWALAYRWPVHRIGPRFRPLQPPAAPTLVLVRRDADGTVRFSELSPLVYRLLEILGSSDACSGRDCLRQLAAEAGAPDSEPFLAEGAAMLQRLHAERTLLGIRRPT</sequence>
<feature type="domain" description="Putative DNA-binding" evidence="1">
    <location>
        <begin position="11"/>
        <end position="96"/>
    </location>
</feature>
<keyword evidence="4" id="KW-1185">Reference proteome</keyword>
<dbReference type="Pfam" id="PF22106">
    <property type="entry name" value="NGO1945_C"/>
    <property type="match status" value="1"/>
</dbReference>
<feature type="domain" description="NGO1945-like C-terminal" evidence="2">
    <location>
        <begin position="157"/>
        <end position="253"/>
    </location>
</feature>